<keyword evidence="1" id="KW-0812">Transmembrane</keyword>
<name>A0AA41X645_9BACI</name>
<sequence length="75" mass="7937">MKHVPALLSCMFGLLSVSPFVLPGLTLLVFLPLDTVGLLLGLLSLQQPSGRLYAAAGVMLCSLTVAFKLLALLRL</sequence>
<keyword evidence="1" id="KW-1133">Transmembrane helix</keyword>
<protein>
    <submittedName>
        <fullName evidence="2">Uncharacterized protein</fullName>
    </submittedName>
</protein>
<evidence type="ECO:0000313" key="3">
    <source>
        <dbReference type="Proteomes" id="UP001156102"/>
    </source>
</evidence>
<feature type="transmembrane region" description="Helical" evidence="1">
    <location>
        <begin position="52"/>
        <end position="73"/>
    </location>
</feature>
<dbReference type="EMBL" id="JANCLT010000001">
    <property type="protein sequence ID" value="MCP8967013.1"/>
    <property type="molecule type" value="Genomic_DNA"/>
</dbReference>
<proteinExistence type="predicted"/>
<organism evidence="2 3">
    <name type="scientific">Ectobacillus ponti</name>
    <dbReference type="NCBI Taxonomy" id="2961894"/>
    <lineage>
        <taxon>Bacteria</taxon>
        <taxon>Bacillati</taxon>
        <taxon>Bacillota</taxon>
        <taxon>Bacilli</taxon>
        <taxon>Bacillales</taxon>
        <taxon>Bacillaceae</taxon>
        <taxon>Ectobacillus</taxon>
    </lineage>
</organism>
<reference evidence="2" key="1">
    <citation type="submission" date="2022-07" db="EMBL/GenBank/DDBJ databases">
        <authorList>
            <person name="Li W.-J."/>
            <person name="Deng Q.-Q."/>
        </authorList>
    </citation>
    <scope>NUCLEOTIDE SEQUENCE</scope>
    <source>
        <strain evidence="2">SYSU M60031</strain>
    </source>
</reference>
<comment type="caution">
    <text evidence="2">The sequence shown here is derived from an EMBL/GenBank/DDBJ whole genome shotgun (WGS) entry which is preliminary data.</text>
</comment>
<keyword evidence="3" id="KW-1185">Reference proteome</keyword>
<evidence type="ECO:0000313" key="2">
    <source>
        <dbReference type="EMBL" id="MCP8967013.1"/>
    </source>
</evidence>
<evidence type="ECO:0000256" key="1">
    <source>
        <dbReference type="SAM" id="Phobius"/>
    </source>
</evidence>
<keyword evidence="1" id="KW-0472">Membrane</keyword>
<accession>A0AA41X645</accession>
<gene>
    <name evidence="2" type="ORF">NK662_00495</name>
</gene>
<dbReference type="RefSeq" id="WP_254756267.1">
    <property type="nucleotide sequence ID" value="NZ_JANCLT010000001.1"/>
</dbReference>
<dbReference type="AlphaFoldDB" id="A0AA41X645"/>
<dbReference type="Proteomes" id="UP001156102">
    <property type="component" value="Unassembled WGS sequence"/>
</dbReference>